<name>A0A2P5D4M4_PARAD</name>
<gene>
    <name evidence="1" type="ORF">PanWU01x14_097380</name>
</gene>
<keyword evidence="2" id="KW-1185">Reference proteome</keyword>
<feature type="non-terminal residue" evidence="1">
    <location>
        <position position="1"/>
    </location>
</feature>
<reference evidence="2" key="1">
    <citation type="submission" date="2016-06" db="EMBL/GenBank/DDBJ databases">
        <title>Parallel loss of symbiosis genes in relatives of nitrogen-fixing non-legume Parasponia.</title>
        <authorList>
            <person name="Van Velzen R."/>
            <person name="Holmer R."/>
            <person name="Bu F."/>
            <person name="Rutten L."/>
            <person name="Van Zeijl A."/>
            <person name="Liu W."/>
            <person name="Santuari L."/>
            <person name="Cao Q."/>
            <person name="Sharma T."/>
            <person name="Shen D."/>
            <person name="Roswanjaya Y."/>
            <person name="Wardhani T."/>
            <person name="Kalhor M.S."/>
            <person name="Jansen J."/>
            <person name="Van den Hoogen J."/>
            <person name="Gungor B."/>
            <person name="Hartog M."/>
            <person name="Hontelez J."/>
            <person name="Verver J."/>
            <person name="Yang W.-C."/>
            <person name="Schijlen E."/>
            <person name="Repin R."/>
            <person name="Schilthuizen M."/>
            <person name="Schranz E."/>
            <person name="Heidstra R."/>
            <person name="Miyata K."/>
            <person name="Fedorova E."/>
            <person name="Kohlen W."/>
            <person name="Bisseling T."/>
            <person name="Smit S."/>
            <person name="Geurts R."/>
        </authorList>
    </citation>
    <scope>NUCLEOTIDE SEQUENCE [LARGE SCALE GENOMIC DNA]</scope>
    <source>
        <strain evidence="2">cv. WU1-14</strain>
    </source>
</reference>
<dbReference type="Proteomes" id="UP000237105">
    <property type="component" value="Unassembled WGS sequence"/>
</dbReference>
<proteinExistence type="predicted"/>
<dbReference type="AlphaFoldDB" id="A0A2P5D4M4"/>
<sequence length="63" mass="6960">LATSPPANEVNAIPLATVRAVRMVKETRERLAFSRPFLAKSMLWFLTSGKSALPKPALAYYNP</sequence>
<accession>A0A2P5D4M4</accession>
<evidence type="ECO:0000313" key="1">
    <source>
        <dbReference type="EMBL" id="PON68178.1"/>
    </source>
</evidence>
<comment type="caution">
    <text evidence="1">The sequence shown here is derived from an EMBL/GenBank/DDBJ whole genome shotgun (WGS) entry which is preliminary data.</text>
</comment>
<organism evidence="1 2">
    <name type="scientific">Parasponia andersonii</name>
    <name type="common">Sponia andersonii</name>
    <dbReference type="NCBI Taxonomy" id="3476"/>
    <lineage>
        <taxon>Eukaryota</taxon>
        <taxon>Viridiplantae</taxon>
        <taxon>Streptophyta</taxon>
        <taxon>Embryophyta</taxon>
        <taxon>Tracheophyta</taxon>
        <taxon>Spermatophyta</taxon>
        <taxon>Magnoliopsida</taxon>
        <taxon>eudicotyledons</taxon>
        <taxon>Gunneridae</taxon>
        <taxon>Pentapetalae</taxon>
        <taxon>rosids</taxon>
        <taxon>fabids</taxon>
        <taxon>Rosales</taxon>
        <taxon>Cannabaceae</taxon>
        <taxon>Parasponia</taxon>
    </lineage>
</organism>
<protein>
    <submittedName>
        <fullName evidence="1">Uncharacterized protein</fullName>
    </submittedName>
</protein>
<evidence type="ECO:0000313" key="2">
    <source>
        <dbReference type="Proteomes" id="UP000237105"/>
    </source>
</evidence>
<dbReference type="EMBL" id="JXTB01000065">
    <property type="protein sequence ID" value="PON68178.1"/>
    <property type="molecule type" value="Genomic_DNA"/>
</dbReference>
<dbReference type="OrthoDB" id="10335515at2759"/>